<gene>
    <name evidence="1" type="ORF">F5148DRAFT_980163</name>
</gene>
<dbReference type="Proteomes" id="UP001207468">
    <property type="component" value="Unassembled WGS sequence"/>
</dbReference>
<accession>A0ACC0U983</accession>
<evidence type="ECO:0000313" key="2">
    <source>
        <dbReference type="Proteomes" id="UP001207468"/>
    </source>
</evidence>
<name>A0ACC0U983_9AGAM</name>
<sequence length="436" mass="47829">MPVTRSISRARASAPTTSPAVIKRPLKRQAVSDSAAVTKRTKSSNRTKNEAGAEAPPRPLIEPSGEELAPLPAKLTFSLEDAKNHLIQADPRFGYVFSRLPCKPFERLESVHPFRSVQVLLCGQQISWLAARAIQHKFLRLYFPELPEKPDEEYWTETRQDVFPTAYQVAKTDLPTLKTAGLSGRKAEYVRDLATRFADGRLTNHKLFVASDEELFDLLTAVYGIGKWTVEMFAIFSLRRPDILPIGDLGVQRGLLRWVLSLHQREYRIEISPKKLSGPTESKSKPKAKPTKSGRSTVGGSTCIQTEMDSDSEREAEPEADELPGASALGTPLRPDKIAGEGAALTPGPPGLPSMPPPLTPSVTRALSGAPDASPPPPLPAGLTVASLRSRLDGKKKIKGAILTPSEMEAFTDSWRPYRSIAVYYMWALAEEKAES</sequence>
<evidence type="ECO:0000313" key="1">
    <source>
        <dbReference type="EMBL" id="KAI9508211.1"/>
    </source>
</evidence>
<organism evidence="1 2">
    <name type="scientific">Russula earlei</name>
    <dbReference type="NCBI Taxonomy" id="71964"/>
    <lineage>
        <taxon>Eukaryota</taxon>
        <taxon>Fungi</taxon>
        <taxon>Dikarya</taxon>
        <taxon>Basidiomycota</taxon>
        <taxon>Agaricomycotina</taxon>
        <taxon>Agaricomycetes</taxon>
        <taxon>Russulales</taxon>
        <taxon>Russulaceae</taxon>
        <taxon>Russula</taxon>
    </lineage>
</organism>
<protein>
    <submittedName>
        <fullName evidence="1">DNA glycosylase</fullName>
    </submittedName>
</protein>
<keyword evidence="2" id="KW-1185">Reference proteome</keyword>
<proteinExistence type="predicted"/>
<comment type="caution">
    <text evidence="1">The sequence shown here is derived from an EMBL/GenBank/DDBJ whole genome shotgun (WGS) entry which is preliminary data.</text>
</comment>
<reference evidence="1" key="1">
    <citation type="submission" date="2021-03" db="EMBL/GenBank/DDBJ databases">
        <title>Evolutionary priming and transition to the ectomycorrhizal habit in an iconic lineage of mushroom-forming fungi: is preadaptation a requirement?</title>
        <authorList>
            <consortium name="DOE Joint Genome Institute"/>
            <person name="Looney B.P."/>
            <person name="Miyauchi S."/>
            <person name="Morin E."/>
            <person name="Drula E."/>
            <person name="Courty P.E."/>
            <person name="Chicoki N."/>
            <person name="Fauchery L."/>
            <person name="Kohler A."/>
            <person name="Kuo A."/>
            <person name="LaButti K."/>
            <person name="Pangilinan J."/>
            <person name="Lipzen A."/>
            <person name="Riley R."/>
            <person name="Andreopoulos W."/>
            <person name="He G."/>
            <person name="Johnson J."/>
            <person name="Barry K.W."/>
            <person name="Grigoriev I.V."/>
            <person name="Nagy L."/>
            <person name="Hibbett D."/>
            <person name="Henrissat B."/>
            <person name="Matheny P.B."/>
            <person name="Labbe J."/>
            <person name="Martin A.F."/>
        </authorList>
    </citation>
    <scope>NUCLEOTIDE SEQUENCE</scope>
    <source>
        <strain evidence="1">BPL698</strain>
    </source>
</reference>
<dbReference type="EMBL" id="JAGFNK010000098">
    <property type="protein sequence ID" value="KAI9508211.1"/>
    <property type="molecule type" value="Genomic_DNA"/>
</dbReference>